<protein>
    <submittedName>
        <fullName evidence="1">Uncharacterized protein</fullName>
    </submittedName>
</protein>
<reference evidence="1 2" key="1">
    <citation type="submission" date="2023-04" db="EMBL/GenBank/DDBJ databases">
        <title>A novel bacteria isolated from coastal sediment.</title>
        <authorList>
            <person name="Liu X.-J."/>
            <person name="Du Z.-J."/>
        </authorList>
    </citation>
    <scope>NUCLEOTIDE SEQUENCE [LARGE SCALE GENOMIC DNA]</scope>
    <source>
        <strain evidence="1 2">SDUM461004</strain>
    </source>
</reference>
<comment type="caution">
    <text evidence="1">The sequence shown here is derived from an EMBL/GenBank/DDBJ whole genome shotgun (WGS) entry which is preliminary data.</text>
</comment>
<dbReference type="RefSeq" id="WP_308985579.1">
    <property type="nucleotide sequence ID" value="NZ_JARXIC010000018.1"/>
</dbReference>
<organism evidence="1 2">
    <name type="scientific">Thalassobacterium sedimentorum</name>
    <dbReference type="NCBI Taxonomy" id="3041258"/>
    <lineage>
        <taxon>Bacteria</taxon>
        <taxon>Pseudomonadati</taxon>
        <taxon>Verrucomicrobiota</taxon>
        <taxon>Opitutia</taxon>
        <taxon>Puniceicoccales</taxon>
        <taxon>Coraliomargaritaceae</taxon>
        <taxon>Thalassobacterium</taxon>
    </lineage>
</organism>
<accession>A0ABU1AK39</accession>
<evidence type="ECO:0000313" key="2">
    <source>
        <dbReference type="Proteomes" id="UP001243717"/>
    </source>
</evidence>
<evidence type="ECO:0000313" key="1">
    <source>
        <dbReference type="EMBL" id="MDQ8195119.1"/>
    </source>
</evidence>
<keyword evidence="2" id="KW-1185">Reference proteome</keyword>
<name>A0ABU1AK39_9BACT</name>
<dbReference type="EMBL" id="JARXIC010000018">
    <property type="protein sequence ID" value="MDQ8195119.1"/>
    <property type="molecule type" value="Genomic_DNA"/>
</dbReference>
<sequence length="324" mass="37529">MHDIYAIEPEGLCNSWERFDRIFIEGMGYGQGRLMAVFPRLKDWMREAKRNPALNQMGQVKAKSIKEKYLRRNGEEFRKRTTAINFPNDCNGANWLEKAEEMHSRVPFKAVLAEENPRSNTAVVRFDDINGECIPWSVRSSGRIPRNLESLCGCTEHLLKQCRKVAFVDPHFCFETRFLTVLKKNLEHLRDSEQIIESIEFNCSYNPQEWSKGREDTFLYNFEHSMRNESHRFMPAGSKEIASVMSFKIWRNTQRASVHPRLILTDIAGLNIESGLDAAREPESMTPVSRISGVELLEWWAEYTEPSSPFDLIKTIPVAKGDNF</sequence>
<dbReference type="Proteomes" id="UP001243717">
    <property type="component" value="Unassembled WGS sequence"/>
</dbReference>
<gene>
    <name evidence="1" type="ORF">QEH59_11830</name>
</gene>
<proteinExistence type="predicted"/>